<keyword evidence="11" id="KW-0809">Transit peptide</keyword>
<proteinExistence type="evidence at protein level"/>
<dbReference type="RGD" id="708383">
    <property type="gene designation" value="Acsm2"/>
</dbReference>
<keyword evidence="5" id="KW-0436">Ligase</keyword>
<keyword evidence="22" id="KW-1267">Proteomics identification</keyword>
<dbReference type="FunFam" id="3.40.50.12780:FF:000007">
    <property type="entry name" value="Acyl-coenzyme A synthetase ACSM2A, mitochondrial"/>
    <property type="match status" value="1"/>
</dbReference>
<dbReference type="Ensembl" id="ENSRNOT00000080338.3">
    <property type="protein sequence ID" value="ENSRNOP00000071674.2"/>
    <property type="gene ID" value="ENSRNOG00000042084.5"/>
</dbReference>
<evidence type="ECO:0000313" key="20">
    <source>
        <dbReference type="RGD" id="1306813"/>
    </source>
</evidence>
<dbReference type="AlphaFoldDB" id="A0A0G2K125"/>
<keyword evidence="6" id="KW-0479">Metal-binding</keyword>
<evidence type="ECO:0000256" key="15">
    <source>
        <dbReference type="ARBA" id="ARBA00048477"/>
    </source>
</evidence>
<evidence type="ECO:0000256" key="1">
    <source>
        <dbReference type="ARBA" id="ARBA00001936"/>
    </source>
</evidence>
<dbReference type="PANTHER" id="PTHR43605:SF5">
    <property type="entry name" value="ACYL-COENZYME A SYNTHETASE ACSM1, MITOCHONDRIAL"/>
    <property type="match status" value="1"/>
</dbReference>
<evidence type="ECO:0000313" key="19">
    <source>
        <dbReference type="Proteomes" id="UP000002494"/>
    </source>
</evidence>
<evidence type="ECO:0000256" key="6">
    <source>
        <dbReference type="ARBA" id="ARBA00022723"/>
    </source>
</evidence>
<comment type="subcellular location">
    <subcellularLocation>
        <location evidence="3">Mitochondrion</location>
    </subcellularLocation>
</comment>
<evidence type="ECO:0000256" key="14">
    <source>
        <dbReference type="ARBA" id="ARBA00039009"/>
    </source>
</evidence>
<dbReference type="Pfam" id="PF00501">
    <property type="entry name" value="AMP-binding"/>
    <property type="match status" value="1"/>
</dbReference>
<keyword evidence="9" id="KW-0067">ATP-binding</keyword>
<dbReference type="GO" id="GO:0015645">
    <property type="term" value="F:fatty acid ligase activity"/>
    <property type="evidence" value="ECO:0000266"/>
    <property type="project" value="RGD"/>
</dbReference>
<dbReference type="GO" id="GO:0031956">
    <property type="term" value="F:medium-chain fatty acid-CoA ligase activity"/>
    <property type="evidence" value="ECO:0000266"/>
    <property type="project" value="RGD"/>
</dbReference>
<sequence length="652" mass="73397">MRSARLALTPSSLAIILNQSIFIPGSTETRRFSAQHSLHPGAKFHSCVPRTEKDCAQTLQASSPSYSLPVSFTVSVDYLNMQWLRRFLTPLGICKFLHRFSLHRPQLHRWLISGDGAQRWNDYDSPEEFNFASHVLDYWAQMEGEGKRGPGPALWWVNDQGDEIKWSFRELRDLSRRAANVFEQTCGLQHGDRLALILPRVPEWWLVTVGCIRTGVIFIPGTAQMKAKDILYRIQMSQAKAIVTTDSLVPEVESVASECPGLKTKIVVSDHNHEGWLNFRTLLRSASPDHTCVKSKMKDPMVIFFTSGTTGYPKMAKHNQGLAFRSSVPSCRKFLKLKTSDVIWCMSDPGWILATVGCLLEPWTAGATVFVHNLPQFDPKVIVETLFKYPITQCLAAPAVYRMVLQKNISNLRFPTLEHCATGGESLLPEEYEQWKQRTGLSIHEVYGQSETGITCAIFREMKVKRGSIGKAILPFDIQIIDEKGNILPPNTEGYIGIRIKPTRPLGLFVGYENSPEKTSEVECGDFYNSGDRATIDEDGYIWFLGRSDDVINASGYRIGPTEVENALVEHPAVSESAVVSSPDKDRGEVVKAFIVLNPEFLSHDQEQLIKELQEHVKSVTAPYKYPRKVSGVCFRIAQNHHRQNQKKGTSK</sequence>
<feature type="domain" description="AMP-binding enzyme C-terminal" evidence="17">
    <location>
        <begin position="563"/>
        <end position="631"/>
    </location>
</feature>
<evidence type="ECO:0000256" key="9">
    <source>
        <dbReference type="ARBA" id="ARBA00022840"/>
    </source>
</evidence>
<dbReference type="FunFam" id="3.30.300.30:FF:000005">
    <property type="entry name" value="Acyl-coenzyme A synthetase ACSM5, mitochondrial"/>
    <property type="match status" value="1"/>
</dbReference>
<comment type="similarity">
    <text evidence="4">Belongs to the ATP-dependent AMP-binding enzyme family.</text>
</comment>
<evidence type="ECO:0000259" key="16">
    <source>
        <dbReference type="Pfam" id="PF00501"/>
    </source>
</evidence>
<evidence type="ECO:0000256" key="5">
    <source>
        <dbReference type="ARBA" id="ARBA00022598"/>
    </source>
</evidence>
<evidence type="ECO:0000313" key="18">
    <source>
        <dbReference type="Ensembl" id="ENSRNOP00000071674.2"/>
    </source>
</evidence>
<keyword evidence="13" id="KW-0496">Mitochondrion</keyword>
<dbReference type="GO" id="GO:0018858">
    <property type="term" value="F:benzoate-CoA ligase activity"/>
    <property type="evidence" value="ECO:0000266"/>
    <property type="project" value="RGD"/>
</dbReference>
<dbReference type="Pfam" id="PF13193">
    <property type="entry name" value="AMP-binding_C"/>
    <property type="match status" value="1"/>
</dbReference>
<evidence type="ECO:0000256" key="4">
    <source>
        <dbReference type="ARBA" id="ARBA00006432"/>
    </source>
</evidence>
<dbReference type="GeneTree" id="ENSGT00940000161138"/>
<dbReference type="InterPro" id="IPR045851">
    <property type="entry name" value="AMP-bd_C_sf"/>
</dbReference>
<reference evidence="18" key="3">
    <citation type="submission" date="2025-09" db="UniProtKB">
        <authorList>
            <consortium name="Ensembl"/>
        </authorList>
    </citation>
    <scope>IDENTIFICATION</scope>
    <source>
        <strain evidence="18">Brown Norway</strain>
    </source>
</reference>
<evidence type="ECO:0000313" key="21">
    <source>
        <dbReference type="RGD" id="708383"/>
    </source>
</evidence>
<evidence type="ECO:0000259" key="17">
    <source>
        <dbReference type="Pfam" id="PF13193"/>
    </source>
</evidence>
<evidence type="ECO:0000256" key="11">
    <source>
        <dbReference type="ARBA" id="ARBA00022946"/>
    </source>
</evidence>
<dbReference type="InterPro" id="IPR020845">
    <property type="entry name" value="AMP-binding_CS"/>
</dbReference>
<dbReference type="GO" id="GO:0005524">
    <property type="term" value="F:ATP binding"/>
    <property type="evidence" value="ECO:0007669"/>
    <property type="project" value="UniProtKB-KW"/>
</dbReference>
<dbReference type="InterPro" id="IPR042099">
    <property type="entry name" value="ANL_N_sf"/>
</dbReference>
<dbReference type="Proteomes" id="UP000002494">
    <property type="component" value="Chromosome 1"/>
</dbReference>
<keyword evidence="12" id="KW-0443">Lipid metabolism</keyword>
<keyword evidence="8" id="KW-0276">Fatty acid metabolism</keyword>
<evidence type="ECO:0000256" key="2">
    <source>
        <dbReference type="ARBA" id="ARBA00001946"/>
    </source>
</evidence>
<dbReference type="OMA" id="KTMDPMV"/>
<keyword evidence="19" id="KW-1185">Reference proteome</keyword>
<dbReference type="PROSITE" id="PS00455">
    <property type="entry name" value="AMP_BINDING"/>
    <property type="match status" value="1"/>
</dbReference>
<accession>A0A0G2K125</accession>
<dbReference type="VEuPathDB" id="HostDB:ENSRNOG00000042084"/>
<evidence type="ECO:0000256" key="7">
    <source>
        <dbReference type="ARBA" id="ARBA00022741"/>
    </source>
</evidence>
<dbReference type="ExpressionAtlas" id="A0A0G2K125">
    <property type="expression patterns" value="baseline and differential"/>
</dbReference>
<dbReference type="RGD" id="1306813">
    <property type="gene designation" value="Acsm1"/>
</dbReference>
<dbReference type="Gene3D" id="3.30.300.30">
    <property type="match status" value="1"/>
</dbReference>
<dbReference type="GO" id="GO:0102391">
    <property type="term" value="F:decanoate-CoA ligase activity"/>
    <property type="evidence" value="ECO:0000266"/>
    <property type="project" value="RGD"/>
</dbReference>
<protein>
    <recommendedName>
        <fullName evidence="14">medium-chain acyl-CoA ligase</fullName>
        <ecNumber evidence="14">6.2.1.2</ecNumber>
    </recommendedName>
</protein>
<evidence type="ECO:0000256" key="10">
    <source>
        <dbReference type="ARBA" id="ARBA00022842"/>
    </source>
</evidence>
<comment type="catalytic activity">
    <reaction evidence="15">
        <text>a medium-chain fatty acid + ATP + CoA = a medium-chain fatty acyl-CoA + AMP + diphosphate</text>
        <dbReference type="Rhea" id="RHEA:48340"/>
        <dbReference type="ChEBI" id="CHEBI:30616"/>
        <dbReference type="ChEBI" id="CHEBI:33019"/>
        <dbReference type="ChEBI" id="CHEBI:57287"/>
        <dbReference type="ChEBI" id="CHEBI:59558"/>
        <dbReference type="ChEBI" id="CHEBI:90546"/>
        <dbReference type="ChEBI" id="CHEBI:456215"/>
        <dbReference type="EC" id="6.2.1.2"/>
    </reaction>
    <physiologicalReaction direction="left-to-right" evidence="15">
        <dbReference type="Rhea" id="RHEA:48341"/>
    </physiologicalReaction>
</comment>
<feature type="domain" description="AMP-dependent synthetase/ligase" evidence="16">
    <location>
        <begin position="156"/>
        <end position="499"/>
    </location>
</feature>
<dbReference type="GO" id="GO:0046872">
    <property type="term" value="F:metal ion binding"/>
    <property type="evidence" value="ECO:0007669"/>
    <property type="project" value="UniProtKB-KW"/>
</dbReference>
<dbReference type="PANTHER" id="PTHR43605">
    <property type="entry name" value="ACYL-COENZYME A SYNTHETASE"/>
    <property type="match status" value="1"/>
</dbReference>
<dbReference type="EC" id="6.2.1.2" evidence="14"/>
<evidence type="ECO:0000256" key="12">
    <source>
        <dbReference type="ARBA" id="ARBA00023098"/>
    </source>
</evidence>
<dbReference type="InterPro" id="IPR000873">
    <property type="entry name" value="AMP-dep_synth/lig_dom"/>
</dbReference>
<dbReference type="AGR" id="RGD:1306813"/>
<evidence type="ECO:0000256" key="3">
    <source>
        <dbReference type="ARBA" id="ARBA00004173"/>
    </source>
</evidence>
<dbReference type="GO" id="GO:0006633">
    <property type="term" value="P:fatty acid biosynthetic process"/>
    <property type="evidence" value="ECO:0000266"/>
    <property type="project" value="RGD"/>
</dbReference>
<keyword evidence="7" id="KW-0547">Nucleotide-binding</keyword>
<evidence type="ECO:0007829" key="22">
    <source>
        <dbReference type="PeptideAtlas" id="A0A0G2K125"/>
    </source>
</evidence>
<comment type="cofactor">
    <cofactor evidence="2">
        <name>Mg(2+)</name>
        <dbReference type="ChEBI" id="CHEBI:18420"/>
    </cofactor>
</comment>
<evidence type="ECO:0000256" key="8">
    <source>
        <dbReference type="ARBA" id="ARBA00022832"/>
    </source>
</evidence>
<reference evidence="18" key="2">
    <citation type="submission" date="2025-08" db="UniProtKB">
        <authorList>
            <consortium name="Ensembl"/>
        </authorList>
    </citation>
    <scope>IDENTIFICATION</scope>
    <source>
        <strain evidence="18">Brown Norway</strain>
    </source>
</reference>
<dbReference type="Bgee" id="ENSRNOG00000042084">
    <property type="expression patterns" value="Expressed in adult mammalian kidney and 12 other cell types or tissues"/>
</dbReference>
<keyword evidence="10" id="KW-0460">Magnesium</keyword>
<reference evidence="18" key="1">
    <citation type="submission" date="2024-01" db="EMBL/GenBank/DDBJ databases">
        <title>GRCr8: a new rat reference genome assembly contstructed from accurate long reads and long range scaffolding.</title>
        <authorList>
            <person name="Doris P.A."/>
            <person name="Kalbfleisch T."/>
            <person name="Li K."/>
            <person name="Howe K."/>
            <person name="Wood J."/>
        </authorList>
    </citation>
    <scope>NUCLEOTIDE SEQUENCE [LARGE SCALE GENOMIC DNA]</scope>
    <source>
        <strain evidence="18">Brown Norway</strain>
    </source>
</reference>
<evidence type="ECO:0000256" key="13">
    <source>
        <dbReference type="ARBA" id="ARBA00023128"/>
    </source>
</evidence>
<dbReference type="GO" id="GO:0004467">
    <property type="term" value="F:long-chain fatty acid-CoA ligase activity"/>
    <property type="evidence" value="ECO:0000266"/>
    <property type="project" value="RGD"/>
</dbReference>
<dbReference type="InterPro" id="IPR051087">
    <property type="entry name" value="Mitochondrial_ACSM"/>
</dbReference>
<dbReference type="GO" id="GO:0005739">
    <property type="term" value="C:mitochondrion"/>
    <property type="evidence" value="ECO:0000266"/>
    <property type="project" value="RGD"/>
</dbReference>
<comment type="cofactor">
    <cofactor evidence="1">
        <name>Mn(2+)</name>
        <dbReference type="ChEBI" id="CHEBI:29035"/>
    </cofactor>
</comment>
<name>A0A0G2K125_RAT</name>
<gene>
    <name evidence="18 20" type="primary">Acsm1</name>
    <name evidence="21" type="synonym">Acsm2</name>
    <name evidence="21" type="synonym">Acsm2a</name>
</gene>
<dbReference type="Gene3D" id="3.40.50.12780">
    <property type="entry name" value="N-terminal domain of ligase-like"/>
    <property type="match status" value="1"/>
</dbReference>
<dbReference type="InterPro" id="IPR025110">
    <property type="entry name" value="AMP-bd_C"/>
</dbReference>
<dbReference type="SUPFAM" id="SSF56801">
    <property type="entry name" value="Acetyl-CoA synthetase-like"/>
    <property type="match status" value="1"/>
</dbReference>
<organism evidence="18 19">
    <name type="scientific">Rattus norvegicus</name>
    <name type="common">Rat</name>
    <dbReference type="NCBI Taxonomy" id="10116"/>
    <lineage>
        <taxon>Eukaryota</taxon>
        <taxon>Metazoa</taxon>
        <taxon>Chordata</taxon>
        <taxon>Craniata</taxon>
        <taxon>Vertebrata</taxon>
        <taxon>Euteleostomi</taxon>
        <taxon>Mammalia</taxon>
        <taxon>Eutheria</taxon>
        <taxon>Euarchontoglires</taxon>
        <taxon>Glires</taxon>
        <taxon>Rodentia</taxon>
        <taxon>Myomorpha</taxon>
        <taxon>Muroidea</taxon>
        <taxon>Muridae</taxon>
        <taxon>Murinae</taxon>
        <taxon>Rattus</taxon>
    </lineage>
</organism>
<dbReference type="GO" id="GO:0005759">
    <property type="term" value="C:mitochondrial matrix"/>
    <property type="evidence" value="ECO:0000266"/>
    <property type="project" value="RGD"/>
</dbReference>